<evidence type="ECO:0000313" key="2">
    <source>
        <dbReference type="Proteomes" id="UP000799755"/>
    </source>
</evidence>
<dbReference type="EMBL" id="MU003496">
    <property type="protein sequence ID" value="KAF2475325.1"/>
    <property type="molecule type" value="Genomic_DNA"/>
</dbReference>
<sequence length="128" mass="14398">MLDWPCLRDLVLEVQGLVAALGTIKHRHVRSTRVATKMNCIELREMMASRPRRAVASDLMHCPSADVKQTLTPLGSRALMATHVLARRRIPVARRIDWSVECLSQSCLKWTLLLSLCSSAQTGRHRNA</sequence>
<dbReference type="Proteomes" id="UP000799755">
    <property type="component" value="Unassembled WGS sequence"/>
</dbReference>
<gene>
    <name evidence="1" type="ORF">BDR25DRAFT_101770</name>
</gene>
<name>A0ACB6RAG0_9PLEO</name>
<accession>A0ACB6RAG0</accession>
<comment type="caution">
    <text evidence="1">The sequence shown here is derived from an EMBL/GenBank/DDBJ whole genome shotgun (WGS) entry which is preliminary data.</text>
</comment>
<reference evidence="1" key="1">
    <citation type="journal article" date="2020" name="Stud. Mycol.">
        <title>101 Dothideomycetes genomes: a test case for predicting lifestyles and emergence of pathogens.</title>
        <authorList>
            <person name="Haridas S."/>
            <person name="Albert R."/>
            <person name="Binder M."/>
            <person name="Bloem J."/>
            <person name="Labutti K."/>
            <person name="Salamov A."/>
            <person name="Andreopoulos B."/>
            <person name="Baker S."/>
            <person name="Barry K."/>
            <person name="Bills G."/>
            <person name="Bluhm B."/>
            <person name="Cannon C."/>
            <person name="Castanera R."/>
            <person name="Culley D."/>
            <person name="Daum C."/>
            <person name="Ezra D."/>
            <person name="Gonzalez J."/>
            <person name="Henrissat B."/>
            <person name="Kuo A."/>
            <person name="Liang C."/>
            <person name="Lipzen A."/>
            <person name="Lutzoni F."/>
            <person name="Magnuson J."/>
            <person name="Mondo S."/>
            <person name="Nolan M."/>
            <person name="Ohm R."/>
            <person name="Pangilinan J."/>
            <person name="Park H.-J."/>
            <person name="Ramirez L."/>
            <person name="Alfaro M."/>
            <person name="Sun H."/>
            <person name="Tritt A."/>
            <person name="Yoshinaga Y."/>
            <person name="Zwiers L.-H."/>
            <person name="Turgeon B."/>
            <person name="Goodwin S."/>
            <person name="Spatafora J."/>
            <person name="Crous P."/>
            <person name="Grigoriev I."/>
        </authorList>
    </citation>
    <scope>NUCLEOTIDE SEQUENCE</scope>
    <source>
        <strain evidence="1">ATCC 200398</strain>
    </source>
</reference>
<keyword evidence="2" id="KW-1185">Reference proteome</keyword>
<protein>
    <submittedName>
        <fullName evidence="1">Uncharacterized protein</fullName>
    </submittedName>
</protein>
<organism evidence="1 2">
    <name type="scientific">Lindgomyces ingoldianus</name>
    <dbReference type="NCBI Taxonomy" id="673940"/>
    <lineage>
        <taxon>Eukaryota</taxon>
        <taxon>Fungi</taxon>
        <taxon>Dikarya</taxon>
        <taxon>Ascomycota</taxon>
        <taxon>Pezizomycotina</taxon>
        <taxon>Dothideomycetes</taxon>
        <taxon>Pleosporomycetidae</taxon>
        <taxon>Pleosporales</taxon>
        <taxon>Lindgomycetaceae</taxon>
        <taxon>Lindgomyces</taxon>
    </lineage>
</organism>
<proteinExistence type="predicted"/>
<evidence type="ECO:0000313" key="1">
    <source>
        <dbReference type="EMBL" id="KAF2475325.1"/>
    </source>
</evidence>